<organism evidence="1 2">
    <name type="scientific">Perkinsus olseni</name>
    <name type="common">Perkinsus atlanticus</name>
    <dbReference type="NCBI Taxonomy" id="32597"/>
    <lineage>
        <taxon>Eukaryota</taxon>
        <taxon>Sar</taxon>
        <taxon>Alveolata</taxon>
        <taxon>Perkinsozoa</taxon>
        <taxon>Perkinsea</taxon>
        <taxon>Perkinsida</taxon>
        <taxon>Perkinsidae</taxon>
        <taxon>Perkinsus</taxon>
    </lineage>
</organism>
<evidence type="ECO:0000313" key="2">
    <source>
        <dbReference type="Proteomes" id="UP000553632"/>
    </source>
</evidence>
<gene>
    <name evidence="1" type="ORF">FOZ63_014614</name>
</gene>
<accession>A0A7J6QRS0</accession>
<feature type="non-terminal residue" evidence="1">
    <location>
        <position position="201"/>
    </location>
</feature>
<protein>
    <submittedName>
        <fullName evidence="1">Uncharacterized protein</fullName>
    </submittedName>
</protein>
<dbReference type="EMBL" id="JABANO010030895">
    <property type="protein sequence ID" value="KAF4711115.1"/>
    <property type="molecule type" value="Genomic_DNA"/>
</dbReference>
<dbReference type="Proteomes" id="UP000553632">
    <property type="component" value="Unassembled WGS sequence"/>
</dbReference>
<evidence type="ECO:0000313" key="1">
    <source>
        <dbReference type="EMBL" id="KAF4711115.1"/>
    </source>
</evidence>
<keyword evidence="2" id="KW-1185">Reference proteome</keyword>
<dbReference type="AlphaFoldDB" id="A0A7J6QRS0"/>
<proteinExistence type="predicted"/>
<reference evidence="1 2" key="1">
    <citation type="submission" date="2020-04" db="EMBL/GenBank/DDBJ databases">
        <title>Perkinsus olseni comparative genomics.</title>
        <authorList>
            <person name="Bogema D.R."/>
        </authorList>
    </citation>
    <scope>NUCLEOTIDE SEQUENCE [LARGE SCALE GENOMIC DNA]</scope>
    <source>
        <strain evidence="1 2">ATCC PRA-207</strain>
    </source>
</reference>
<sequence length="201" mass="22390">RCSHLSFRDDRRCHLPALATSEFCELHHSEPCSGDRRRCPVCEVRLPPDAEAEHHCRGPDYGEELVGKGYYSRDCNSGPMLCVADAGERCDIGDTEWQARILRQSRGCDETNPYVLAPSSSFTVLFLLVTHWPHSMHRYQLEGWGLDTTVPSAVRRHHVRVEAVASRVTAILAAATRNGVTDLVKDRPGAVTKLSSVQVLV</sequence>
<feature type="non-terminal residue" evidence="1">
    <location>
        <position position="1"/>
    </location>
</feature>
<name>A0A7J6QRS0_PEROL</name>
<comment type="caution">
    <text evidence="1">The sequence shown here is derived from an EMBL/GenBank/DDBJ whole genome shotgun (WGS) entry which is preliminary data.</text>
</comment>